<keyword evidence="1" id="KW-0378">Hydrolase</keyword>
<dbReference type="OrthoDB" id="882303at2"/>
<keyword evidence="2" id="KW-1185">Reference proteome</keyword>
<evidence type="ECO:0000313" key="1">
    <source>
        <dbReference type="EMBL" id="RNI40148.1"/>
    </source>
</evidence>
<dbReference type="Gene3D" id="1.10.530.10">
    <property type="match status" value="1"/>
</dbReference>
<organism evidence="1 2">
    <name type="scientific">Hanamia caeni</name>
    <dbReference type="NCBI Taxonomy" id="2294116"/>
    <lineage>
        <taxon>Bacteria</taxon>
        <taxon>Pseudomonadati</taxon>
        <taxon>Bacteroidota</taxon>
        <taxon>Chitinophagia</taxon>
        <taxon>Chitinophagales</taxon>
        <taxon>Chitinophagaceae</taxon>
        <taxon>Hanamia</taxon>
    </lineage>
</organism>
<proteinExistence type="predicted"/>
<dbReference type="GO" id="GO:0016787">
    <property type="term" value="F:hydrolase activity"/>
    <property type="evidence" value="ECO:0007669"/>
    <property type="project" value="UniProtKB-KW"/>
</dbReference>
<dbReference type="Proteomes" id="UP000267223">
    <property type="component" value="Unassembled WGS sequence"/>
</dbReference>
<dbReference type="PANTHER" id="PTHR34408">
    <property type="entry name" value="FAMILY PROTEIN, PUTATIVE-RELATED"/>
    <property type="match status" value="1"/>
</dbReference>
<dbReference type="InterPro" id="IPR023346">
    <property type="entry name" value="Lysozyme-like_dom_sf"/>
</dbReference>
<sequence length="209" mass="22839">MELNKLHGLIPGSILAILPNAFARYQINTNLRTAHFLAQVGHESGNFAVKTENMYYSTPQRIVAVWPSRFSMNGSAGKKNANDYIKNPAKLAEAVYGGRMGNDQPGDGFRYRGGGFLQLTGKEAYVGYAKYLGKDTGTTADLLRSDDNYALDCALWEYVLNKGLNSIADTGSSDNVITIITKRVNGGTIGLADRISNFHKYYDALNNPA</sequence>
<evidence type="ECO:0000313" key="2">
    <source>
        <dbReference type="Proteomes" id="UP000267223"/>
    </source>
</evidence>
<accession>A0A3M9NSV4</accession>
<reference evidence="1 2" key="1">
    <citation type="submission" date="2018-11" db="EMBL/GenBank/DDBJ databases">
        <title>Draft genome sequence of Ferruginibacter sp. BO-59.</title>
        <authorList>
            <person name="Im W.T."/>
        </authorList>
    </citation>
    <scope>NUCLEOTIDE SEQUENCE [LARGE SCALE GENOMIC DNA]</scope>
    <source>
        <strain evidence="1 2">BO-59</strain>
    </source>
</reference>
<dbReference type="RefSeq" id="WP_123119039.1">
    <property type="nucleotide sequence ID" value="NZ_RJJR01000001.1"/>
</dbReference>
<comment type="caution">
    <text evidence="1">The sequence shown here is derived from an EMBL/GenBank/DDBJ whole genome shotgun (WGS) entry which is preliminary data.</text>
</comment>
<dbReference type="InterPro" id="IPR052354">
    <property type="entry name" value="Cell_Wall_Dynamics_Protein"/>
</dbReference>
<dbReference type="EMBL" id="RJJR01000001">
    <property type="protein sequence ID" value="RNI40148.1"/>
    <property type="molecule type" value="Genomic_DNA"/>
</dbReference>
<gene>
    <name evidence="1" type="ORF">EFY79_02295</name>
</gene>
<dbReference type="SUPFAM" id="SSF53955">
    <property type="entry name" value="Lysozyme-like"/>
    <property type="match status" value="1"/>
</dbReference>
<dbReference type="AlphaFoldDB" id="A0A3M9NSV4"/>
<protein>
    <submittedName>
        <fullName evidence="1">Glycoside hydrolase family 19 protein</fullName>
    </submittedName>
</protein>
<dbReference type="PANTHER" id="PTHR34408:SF1">
    <property type="entry name" value="GLYCOSYL HYDROLASE FAMILY 19 DOMAIN-CONTAINING PROTEIN HI_1415"/>
    <property type="match status" value="1"/>
</dbReference>
<name>A0A3M9NSV4_9BACT</name>